<dbReference type="RefSeq" id="WP_281748396.1">
    <property type="nucleotide sequence ID" value="NZ_AP026933.1"/>
</dbReference>
<dbReference type="InterPro" id="IPR023214">
    <property type="entry name" value="HAD_sf"/>
</dbReference>
<name>A0ABM8BXU6_9MOLU</name>
<sequence>MAIKLIVLDLDGTLLKSRWKIHPKNLIAIQKAYQKNIKVIIATGRAPSSTIDIAKACLMHEKTGHIICYNGGNILDITNDNRLDILYEKSLTKEQIQTIVKFANKNNLAMWGYSTDNKTGLINRRSLKVKIMENFNNLPTKQIDENTDEGMYKILLFCKKKKQVNPILEQLNTIKNLELATSSHSVIEINPIGINKAAAVQFLCKKWNITPDQVLACGDGMNDYKLIKWAKYGIAMQNAHPNLKEIAYDVTSKNTCGGVAKAIDKYVFPKSEFE</sequence>
<dbReference type="NCBIfam" id="TIGR00099">
    <property type="entry name" value="Cof-subfamily"/>
    <property type="match status" value="1"/>
</dbReference>
<accession>A0ABM8BXU6</accession>
<protein>
    <submittedName>
        <fullName evidence="1">Haloacid dehalogenase</fullName>
    </submittedName>
</protein>
<dbReference type="InterPro" id="IPR000150">
    <property type="entry name" value="Cof"/>
</dbReference>
<organism evidence="1 2">
    <name type="scientific">Spiroplasma ixodetis</name>
    <dbReference type="NCBI Taxonomy" id="2141"/>
    <lineage>
        <taxon>Bacteria</taxon>
        <taxon>Bacillati</taxon>
        <taxon>Mycoplasmatota</taxon>
        <taxon>Mollicutes</taxon>
        <taxon>Entomoplasmatales</taxon>
        <taxon>Spiroplasmataceae</taxon>
        <taxon>Spiroplasma</taxon>
    </lineage>
</organism>
<dbReference type="SFLD" id="SFLDS00003">
    <property type="entry name" value="Haloacid_Dehalogenase"/>
    <property type="match status" value="1"/>
</dbReference>
<dbReference type="EMBL" id="AP026933">
    <property type="protein sequence ID" value="BDT04700.1"/>
    <property type="molecule type" value="Genomic_DNA"/>
</dbReference>
<dbReference type="Pfam" id="PF08282">
    <property type="entry name" value="Hydrolase_3"/>
    <property type="match status" value="1"/>
</dbReference>
<evidence type="ECO:0000313" key="1">
    <source>
        <dbReference type="EMBL" id="BDT04700.1"/>
    </source>
</evidence>
<dbReference type="InterPro" id="IPR036412">
    <property type="entry name" value="HAD-like_sf"/>
</dbReference>
<dbReference type="Gene3D" id="3.40.50.1000">
    <property type="entry name" value="HAD superfamily/HAD-like"/>
    <property type="match status" value="1"/>
</dbReference>
<dbReference type="Proteomes" id="UP001163387">
    <property type="component" value="Chromosome"/>
</dbReference>
<dbReference type="PROSITE" id="PS01229">
    <property type="entry name" value="COF_2"/>
    <property type="match status" value="1"/>
</dbReference>
<dbReference type="Gene3D" id="3.30.1240.10">
    <property type="match status" value="1"/>
</dbReference>
<dbReference type="PANTHER" id="PTHR10000">
    <property type="entry name" value="PHOSPHOSERINE PHOSPHATASE"/>
    <property type="match status" value="1"/>
</dbReference>
<dbReference type="SFLD" id="SFLDG01140">
    <property type="entry name" value="C2.B:_Phosphomannomutase_and_P"/>
    <property type="match status" value="1"/>
</dbReference>
<dbReference type="InterPro" id="IPR006379">
    <property type="entry name" value="HAD-SF_hydro_IIB"/>
</dbReference>
<dbReference type="PANTHER" id="PTHR10000:SF8">
    <property type="entry name" value="HAD SUPERFAMILY HYDROLASE-LIKE, TYPE 3"/>
    <property type="match status" value="1"/>
</dbReference>
<evidence type="ECO:0000313" key="2">
    <source>
        <dbReference type="Proteomes" id="UP001163387"/>
    </source>
</evidence>
<dbReference type="NCBIfam" id="TIGR01484">
    <property type="entry name" value="HAD-SF-IIB"/>
    <property type="match status" value="1"/>
</dbReference>
<dbReference type="CDD" id="cd07516">
    <property type="entry name" value="HAD_Pase"/>
    <property type="match status" value="1"/>
</dbReference>
<gene>
    <name evidence="1" type="ORF">SHM_23460</name>
</gene>
<reference evidence="1 2" key="1">
    <citation type="journal article" date="2022" name="Front. Microbiol.">
        <title>Male-killing mechanisms vary between Spiroplasma species.</title>
        <authorList>
            <person name="Arai H."/>
            <person name="Inoue M."/>
            <person name="Kageyama D."/>
        </authorList>
    </citation>
    <scope>NUCLEOTIDE SEQUENCE [LARGE SCALE GENOMIC DNA]</scope>
    <source>
        <strain evidence="2">sHm</strain>
    </source>
</reference>
<proteinExistence type="predicted"/>
<dbReference type="SUPFAM" id="SSF56784">
    <property type="entry name" value="HAD-like"/>
    <property type="match status" value="1"/>
</dbReference>
<keyword evidence="2" id="KW-1185">Reference proteome</keyword>